<feature type="domain" description="Peptidase M56" evidence="3">
    <location>
        <begin position="27"/>
        <end position="299"/>
    </location>
</feature>
<keyword evidence="4" id="KW-0482">Metalloprotease</keyword>
<dbReference type="InterPro" id="IPR052173">
    <property type="entry name" value="Beta-lactam_resp_regulator"/>
</dbReference>
<dbReference type="PANTHER" id="PTHR34978:SF3">
    <property type="entry name" value="SLR0241 PROTEIN"/>
    <property type="match status" value="1"/>
</dbReference>
<feature type="transmembrane region" description="Helical" evidence="2">
    <location>
        <begin position="218"/>
        <end position="240"/>
    </location>
</feature>
<feature type="transmembrane region" description="Helical" evidence="2">
    <location>
        <begin position="104"/>
        <end position="125"/>
    </location>
</feature>
<dbReference type="InterPro" id="IPR008756">
    <property type="entry name" value="Peptidase_M56"/>
</dbReference>
<dbReference type="GO" id="GO:0008237">
    <property type="term" value="F:metallopeptidase activity"/>
    <property type="evidence" value="ECO:0007669"/>
    <property type="project" value="UniProtKB-KW"/>
</dbReference>
<dbReference type="Pfam" id="PF05569">
    <property type="entry name" value="Peptidase_M56"/>
    <property type="match status" value="1"/>
</dbReference>
<evidence type="ECO:0000259" key="3">
    <source>
        <dbReference type="Pfam" id="PF05569"/>
    </source>
</evidence>
<feature type="compositionally biased region" description="Basic and acidic residues" evidence="1">
    <location>
        <begin position="653"/>
        <end position="721"/>
    </location>
</feature>
<feature type="transmembrane region" description="Helical" evidence="2">
    <location>
        <begin position="46"/>
        <end position="65"/>
    </location>
</feature>
<accession>A0A7D4QE60</accession>
<dbReference type="RefSeq" id="WP_173414166.1">
    <property type="nucleotide sequence ID" value="NZ_CP054139.1"/>
</dbReference>
<feature type="region of interest" description="Disordered" evidence="1">
    <location>
        <begin position="653"/>
        <end position="727"/>
    </location>
</feature>
<keyword evidence="2" id="KW-0812">Transmembrane</keyword>
<feature type="transmembrane region" description="Helical" evidence="2">
    <location>
        <begin position="309"/>
        <end position="331"/>
    </location>
</feature>
<dbReference type="Proteomes" id="UP000505355">
    <property type="component" value="Chromosome"/>
</dbReference>
<dbReference type="GO" id="GO:0006508">
    <property type="term" value="P:proteolysis"/>
    <property type="evidence" value="ECO:0007669"/>
    <property type="project" value="UniProtKB-KW"/>
</dbReference>
<feature type="transmembrane region" description="Helical" evidence="2">
    <location>
        <begin position="12"/>
        <end position="34"/>
    </location>
</feature>
<name>A0A7D4QE60_9SPHI</name>
<dbReference type="EMBL" id="CP054139">
    <property type="protein sequence ID" value="QKJ29472.1"/>
    <property type="molecule type" value="Genomic_DNA"/>
</dbReference>
<sequence>MENLFYNISQVLGITIIHSLWQGLTIFMVLHAIMQFAPNLSANAKYKLAFGALTLMLGWFIYTLATEVNNYTWSAVTTYQSPLPLSVLLPQAAQRWVAPPADHYTFLIAGYMPYLTMLYIAGLVFNTLKMGLAWNNIYRIKQQTIASEFQQQVDSLAKKMNISRFVKVAFSQYIDVPCITGFIKPIILLPCTISTYLSADEIQAILLHELAHIRRNDYLLNLLQQAIGILLFFNPFSILINRIINRERENCCDDVVVQTTGSPLIYAQALLKLEQNKQADWQLALAATGKQYHLLNRIERIMKTKKSTVNIRPALIALALLTCSLTSIAWFNPKIKDGKITVKSIPNALNTINFGADTVIKQKAKTTKPVAKSKPSSKKQAMKIAKDGEYVNDAKMEALSAEMEKHAQKLEQYYNSPEFKKMQEDMEKKGAEMEAYFNSPKMKELQEQMEKKGLEFEKMNDSPEMKKLHEQLEATSKKMEAYYSSPEYAKIQKQYEKQAQLFATAKPGTAEYKKQEAEFKALAGKFKDYTNSSVVKEQAELARKISEQMRGYYQGPEFKKMQDEMRAYGDSMRHYYQNPMMKEQQEAMRKMGETMREYQKNPDIMREKEEMKKLEKEMREYRNSPDYRRKIEAEIENTNRDVKERVRAEIAETRARAERASGDTGRIRERRVMPSRVVERSTKARSTDTGRIRERRVAPARAERPTKTRAADTSRVRERATRPTKPATAAIIEAKVLPATESVAAVVEKPGNAPGKAIEVAPIVKPSTVIVKSPKPVVEEVKAPEPAKSKPGK</sequence>
<dbReference type="AlphaFoldDB" id="A0A7D4QE60"/>
<evidence type="ECO:0000313" key="4">
    <source>
        <dbReference type="EMBL" id="QKJ29472.1"/>
    </source>
</evidence>
<evidence type="ECO:0000256" key="1">
    <source>
        <dbReference type="SAM" id="MobiDB-lite"/>
    </source>
</evidence>
<keyword evidence="5" id="KW-1185">Reference proteome</keyword>
<proteinExistence type="predicted"/>
<reference evidence="4 5" key="1">
    <citation type="submission" date="2020-05" db="EMBL/GenBank/DDBJ databases">
        <title>Mucilaginibacter mali sp. nov.</title>
        <authorList>
            <person name="Kim H.S."/>
            <person name="Lee K.C."/>
            <person name="Suh M.K."/>
            <person name="Kim J.-S."/>
            <person name="Han K.-I."/>
            <person name="Eom M.K."/>
            <person name="Shin Y.K."/>
            <person name="Lee J.-S."/>
        </authorList>
    </citation>
    <scope>NUCLEOTIDE SEQUENCE [LARGE SCALE GENOMIC DNA]</scope>
    <source>
        <strain evidence="4 5">G2-14</strain>
    </source>
</reference>
<organism evidence="4 5">
    <name type="scientific">Mucilaginibacter mali</name>
    <dbReference type="NCBI Taxonomy" id="2740462"/>
    <lineage>
        <taxon>Bacteria</taxon>
        <taxon>Pseudomonadati</taxon>
        <taxon>Bacteroidota</taxon>
        <taxon>Sphingobacteriia</taxon>
        <taxon>Sphingobacteriales</taxon>
        <taxon>Sphingobacteriaceae</taxon>
        <taxon>Mucilaginibacter</taxon>
    </lineage>
</organism>
<protein>
    <submittedName>
        <fullName evidence="4">M48 family metalloprotease</fullName>
    </submittedName>
</protein>
<evidence type="ECO:0000256" key="2">
    <source>
        <dbReference type="SAM" id="Phobius"/>
    </source>
</evidence>
<keyword evidence="4" id="KW-0378">Hydrolase</keyword>
<dbReference type="CDD" id="cd07341">
    <property type="entry name" value="M56_BlaR1_MecR1_like"/>
    <property type="match status" value="1"/>
</dbReference>
<keyword evidence="2" id="KW-0472">Membrane</keyword>
<keyword evidence="4" id="KW-0645">Protease</keyword>
<keyword evidence="2" id="KW-1133">Transmembrane helix</keyword>
<evidence type="ECO:0000313" key="5">
    <source>
        <dbReference type="Proteomes" id="UP000505355"/>
    </source>
</evidence>
<dbReference type="PANTHER" id="PTHR34978">
    <property type="entry name" value="POSSIBLE SENSOR-TRANSDUCER PROTEIN BLAR"/>
    <property type="match status" value="1"/>
</dbReference>
<dbReference type="KEGG" id="mmab:HQ865_06795"/>
<gene>
    <name evidence="4" type="ORF">HQ865_06795</name>
</gene>
<dbReference type="Gene3D" id="3.30.2010.10">
    <property type="entry name" value="Metalloproteases ('zincins'), catalytic domain"/>
    <property type="match status" value="1"/>
</dbReference>